<dbReference type="Proteomes" id="UP001500320">
    <property type="component" value="Unassembled WGS sequence"/>
</dbReference>
<dbReference type="Pfam" id="PF14219">
    <property type="entry name" value="DUF4328"/>
    <property type="match status" value="1"/>
</dbReference>
<comment type="caution">
    <text evidence="3">The sequence shown here is derived from an EMBL/GenBank/DDBJ whole genome shotgun (WGS) entry which is preliminary data.</text>
</comment>
<keyword evidence="1" id="KW-0812">Transmembrane</keyword>
<feature type="transmembrane region" description="Helical" evidence="1">
    <location>
        <begin position="150"/>
        <end position="173"/>
    </location>
</feature>
<evidence type="ECO:0000313" key="3">
    <source>
        <dbReference type="EMBL" id="GAA3118451.1"/>
    </source>
</evidence>
<feature type="transmembrane region" description="Helical" evidence="1">
    <location>
        <begin position="12"/>
        <end position="35"/>
    </location>
</feature>
<keyword evidence="4" id="KW-1185">Reference proteome</keyword>
<feature type="domain" description="DUF4328" evidence="2">
    <location>
        <begin position="56"/>
        <end position="209"/>
    </location>
</feature>
<evidence type="ECO:0000256" key="1">
    <source>
        <dbReference type="SAM" id="Phobius"/>
    </source>
</evidence>
<accession>A0ABP6MNB3</accession>
<name>A0ABP6MNB3_9ACTN</name>
<dbReference type="EMBL" id="BAAAUT010000004">
    <property type="protein sequence ID" value="GAA3118451.1"/>
    <property type="molecule type" value="Genomic_DNA"/>
</dbReference>
<sequence length="237" mass="24642">MRPAPPPSTRPAALVYAALALQVTAVTALAVFEWVRGGRLAREIAALGGDPRAPGAQALVGAVTTFAVLVILVAAATAAAAAAYLFWLVRARRWAGAPSGPAAPAGSRAPSAAPVLAGWLVPGLNLVAPPVLVDRLWRDSRPQVEHRGRWLALLTAWWLSCLATLALLLRLPLAPAHGTADLTGIGLPELAAVVVSALLCGLTVQRITRIQTESALRFRTAAGRFGPELPGLAYQGF</sequence>
<feature type="transmembrane region" description="Helical" evidence="1">
    <location>
        <begin position="185"/>
        <end position="204"/>
    </location>
</feature>
<dbReference type="InterPro" id="IPR025565">
    <property type="entry name" value="DUF4328"/>
</dbReference>
<protein>
    <recommendedName>
        <fullName evidence="2">DUF4328 domain-containing protein</fullName>
    </recommendedName>
</protein>
<reference evidence="4" key="1">
    <citation type="journal article" date="2019" name="Int. J. Syst. Evol. Microbiol.">
        <title>The Global Catalogue of Microorganisms (GCM) 10K type strain sequencing project: providing services to taxonomists for standard genome sequencing and annotation.</title>
        <authorList>
            <consortium name="The Broad Institute Genomics Platform"/>
            <consortium name="The Broad Institute Genome Sequencing Center for Infectious Disease"/>
            <person name="Wu L."/>
            <person name="Ma J."/>
        </authorList>
    </citation>
    <scope>NUCLEOTIDE SEQUENCE [LARGE SCALE GENOMIC DNA]</scope>
    <source>
        <strain evidence="4">JCM 9373</strain>
    </source>
</reference>
<gene>
    <name evidence="3" type="ORF">GCM10010466_06730</name>
</gene>
<evidence type="ECO:0000313" key="4">
    <source>
        <dbReference type="Proteomes" id="UP001500320"/>
    </source>
</evidence>
<keyword evidence="1" id="KW-0472">Membrane</keyword>
<evidence type="ECO:0000259" key="2">
    <source>
        <dbReference type="Pfam" id="PF14219"/>
    </source>
</evidence>
<keyword evidence="1" id="KW-1133">Transmembrane helix</keyword>
<dbReference type="RefSeq" id="WP_344855755.1">
    <property type="nucleotide sequence ID" value="NZ_BAAAUT010000004.1"/>
</dbReference>
<feature type="transmembrane region" description="Helical" evidence="1">
    <location>
        <begin position="56"/>
        <end position="89"/>
    </location>
</feature>
<organism evidence="3 4">
    <name type="scientific">Planomonospora alba</name>
    <dbReference type="NCBI Taxonomy" id="161354"/>
    <lineage>
        <taxon>Bacteria</taxon>
        <taxon>Bacillati</taxon>
        <taxon>Actinomycetota</taxon>
        <taxon>Actinomycetes</taxon>
        <taxon>Streptosporangiales</taxon>
        <taxon>Streptosporangiaceae</taxon>
        <taxon>Planomonospora</taxon>
    </lineage>
</organism>
<proteinExistence type="predicted"/>